<dbReference type="STRING" id="1702221.AALO17_26530"/>
<keyword evidence="2" id="KW-1185">Reference proteome</keyword>
<gene>
    <name evidence="1" type="ORF">AALO17_26530</name>
</gene>
<dbReference type="Proteomes" id="UP000069771">
    <property type="component" value="Chromosome"/>
</dbReference>
<sequence length="60" mass="7043">MDEYARLKTETDRYKEVLSEAGSLSAVWINEEPLFHLLWLQRKQCAKQASDLRIIYGQSI</sequence>
<evidence type="ECO:0000313" key="2">
    <source>
        <dbReference type="Proteomes" id="UP000069771"/>
    </source>
</evidence>
<evidence type="ECO:0000313" key="1">
    <source>
        <dbReference type="EMBL" id="AMK55787.1"/>
    </source>
</evidence>
<dbReference type="AlphaFoldDB" id="A0A140DYR0"/>
<protein>
    <submittedName>
        <fullName evidence="1">Uncharacterized protein</fullName>
    </submittedName>
</protein>
<proteinExistence type="predicted"/>
<dbReference type="KEGG" id="fro:AALO17_26530"/>
<reference evidence="1 2" key="1">
    <citation type="journal article" date="2016" name="Gut Pathog.">
        <title>Whole genome sequencing of "Faecalibaculum rodentium" ALO17, isolated from C57BL/6J laboratory mouse feces.</title>
        <authorList>
            <person name="Lim S."/>
            <person name="Chang D.H."/>
            <person name="Ahn S."/>
            <person name="Kim B.C."/>
        </authorList>
    </citation>
    <scope>NUCLEOTIDE SEQUENCE [LARGE SCALE GENOMIC DNA]</scope>
    <source>
        <strain evidence="1 2">Alo17</strain>
    </source>
</reference>
<dbReference type="EMBL" id="CP011391">
    <property type="protein sequence ID" value="AMK55787.1"/>
    <property type="molecule type" value="Genomic_DNA"/>
</dbReference>
<accession>A0A140DYR0</accession>
<name>A0A140DYR0_9FIRM</name>
<organism evidence="1 2">
    <name type="scientific">Faecalibaculum rodentium</name>
    <dbReference type="NCBI Taxonomy" id="1702221"/>
    <lineage>
        <taxon>Bacteria</taxon>
        <taxon>Bacillati</taxon>
        <taxon>Bacillota</taxon>
        <taxon>Erysipelotrichia</taxon>
        <taxon>Erysipelotrichales</taxon>
        <taxon>Erysipelotrichaceae</taxon>
        <taxon>Faecalibaculum</taxon>
    </lineage>
</organism>